<comment type="subcellular location">
    <subcellularLocation>
        <location evidence="1">Membrane</location>
        <topology evidence="1">Multi-pass membrane protein</topology>
    </subcellularLocation>
</comment>
<dbReference type="PANTHER" id="PTHR43840:SF15">
    <property type="entry name" value="MITOCHONDRIAL METAL TRANSPORTER 1-RELATED"/>
    <property type="match status" value="1"/>
</dbReference>
<dbReference type="InterPro" id="IPR027469">
    <property type="entry name" value="Cation_efflux_TMD_sf"/>
</dbReference>
<dbReference type="EMBL" id="AP028055">
    <property type="protein sequence ID" value="BEG99032.1"/>
    <property type="molecule type" value="Genomic_DNA"/>
</dbReference>
<evidence type="ECO:0000256" key="7">
    <source>
        <dbReference type="SAM" id="Phobius"/>
    </source>
</evidence>
<evidence type="ECO:0000259" key="8">
    <source>
        <dbReference type="Pfam" id="PF01545"/>
    </source>
</evidence>
<evidence type="ECO:0000256" key="6">
    <source>
        <dbReference type="ARBA" id="ARBA00023136"/>
    </source>
</evidence>
<dbReference type="RefSeq" id="WP_353334237.1">
    <property type="nucleotide sequence ID" value="NZ_AP028055.1"/>
</dbReference>
<dbReference type="InterPro" id="IPR027470">
    <property type="entry name" value="Cation_efflux_CTD"/>
</dbReference>
<evidence type="ECO:0000259" key="9">
    <source>
        <dbReference type="Pfam" id="PF16916"/>
    </source>
</evidence>
<feature type="transmembrane region" description="Helical" evidence="7">
    <location>
        <begin position="180"/>
        <end position="197"/>
    </location>
</feature>
<organism evidence="10 11">
    <name type="scientific">Bacteroides sedimenti</name>
    <dbReference type="NCBI Taxonomy" id="2136147"/>
    <lineage>
        <taxon>Bacteria</taxon>
        <taxon>Pseudomonadati</taxon>
        <taxon>Bacteroidota</taxon>
        <taxon>Bacteroidia</taxon>
        <taxon>Bacteroidales</taxon>
        <taxon>Bacteroidaceae</taxon>
        <taxon>Bacteroides</taxon>
    </lineage>
</organism>
<evidence type="ECO:0000256" key="1">
    <source>
        <dbReference type="ARBA" id="ARBA00004141"/>
    </source>
</evidence>
<dbReference type="InterPro" id="IPR058533">
    <property type="entry name" value="Cation_efflux_TM"/>
</dbReference>
<feature type="transmembrane region" description="Helical" evidence="7">
    <location>
        <begin position="83"/>
        <end position="100"/>
    </location>
</feature>
<evidence type="ECO:0000256" key="3">
    <source>
        <dbReference type="ARBA" id="ARBA00022448"/>
    </source>
</evidence>
<dbReference type="PANTHER" id="PTHR43840">
    <property type="entry name" value="MITOCHONDRIAL METAL TRANSPORTER 1-RELATED"/>
    <property type="match status" value="1"/>
</dbReference>
<keyword evidence="5 7" id="KW-1133">Transmembrane helix</keyword>
<accession>A0ABM8IAH8</accession>
<feature type="transmembrane region" description="Helical" evidence="7">
    <location>
        <begin position="12"/>
        <end position="32"/>
    </location>
</feature>
<evidence type="ECO:0000256" key="5">
    <source>
        <dbReference type="ARBA" id="ARBA00022989"/>
    </source>
</evidence>
<reference evidence="10 11" key="1">
    <citation type="submission" date="2023-04" db="EMBL/GenBank/DDBJ databases">
        <title>Draft genome sequence of acteroides sedimenti strain YN3PY1.</title>
        <authorList>
            <person name="Yoshida N."/>
        </authorList>
    </citation>
    <scope>NUCLEOTIDE SEQUENCE [LARGE SCALE GENOMIC DNA]</scope>
    <source>
        <strain evidence="10 11">YN3PY1</strain>
    </source>
</reference>
<proteinExistence type="inferred from homology"/>
<feature type="transmembrane region" description="Helical" evidence="7">
    <location>
        <begin position="44"/>
        <end position="62"/>
    </location>
</feature>
<dbReference type="InterPro" id="IPR002524">
    <property type="entry name" value="Cation_efflux"/>
</dbReference>
<dbReference type="Gene3D" id="1.20.1510.10">
    <property type="entry name" value="Cation efflux protein transmembrane domain"/>
    <property type="match status" value="1"/>
</dbReference>
<dbReference type="Proteomes" id="UP001496674">
    <property type="component" value="Chromosome"/>
</dbReference>
<keyword evidence="6 7" id="KW-0472">Membrane</keyword>
<feature type="transmembrane region" description="Helical" evidence="7">
    <location>
        <begin position="112"/>
        <end position="134"/>
    </location>
</feature>
<dbReference type="Gene3D" id="3.30.70.1350">
    <property type="entry name" value="Cation efflux protein, cytoplasmic domain"/>
    <property type="match status" value="1"/>
</dbReference>
<dbReference type="Pfam" id="PF01545">
    <property type="entry name" value="Cation_efflux"/>
    <property type="match status" value="1"/>
</dbReference>
<dbReference type="NCBIfam" id="TIGR01297">
    <property type="entry name" value="CDF"/>
    <property type="match status" value="1"/>
</dbReference>
<sequence length="335" mass="37423">MKEDLIKQKVQGWIVSMSLIILVGKFIAFYLTNSVGILTDAMESIVNVTAGLISFFSLRYAARPKDKKHPFGHGKVELISASIEGLLIMIAGGMIIYEGVRRLFEPATIGKLDIGIAVVAVSGAINYVMGWYSIRMGKKYDSIALEAGGKHLQSDTYSTIGLVVGLSLLFFTGLKWIDSALALIFGSIIVVTGVLILRKTIANLMDKADDEVLHKMLEVISTVRKPEWIDIHNMKIIKYGSYLFVDCDLTLPWFYNITEGHQACDELKGILSARYSDRLLVTIHSDPCQEKHCNHCQMSDCEYRKYPFTAPLKLTLKELTASDEEHKEEHLNSVV</sequence>
<dbReference type="InterPro" id="IPR050291">
    <property type="entry name" value="CDF_Transporter"/>
</dbReference>
<keyword evidence="4 7" id="KW-0812">Transmembrane</keyword>
<dbReference type="InterPro" id="IPR036837">
    <property type="entry name" value="Cation_efflux_CTD_sf"/>
</dbReference>
<evidence type="ECO:0000256" key="4">
    <source>
        <dbReference type="ARBA" id="ARBA00022692"/>
    </source>
</evidence>
<dbReference type="SUPFAM" id="SSF160240">
    <property type="entry name" value="Cation efflux protein cytoplasmic domain-like"/>
    <property type="match status" value="1"/>
</dbReference>
<comment type="similarity">
    <text evidence="2">Belongs to the cation diffusion facilitator (CDF) transporter (TC 2.A.4) family.</text>
</comment>
<protein>
    <submittedName>
        <fullName evidence="10">Cation transporter</fullName>
    </submittedName>
</protein>
<keyword evidence="3" id="KW-0813">Transport</keyword>
<feature type="transmembrane region" description="Helical" evidence="7">
    <location>
        <begin position="155"/>
        <end position="174"/>
    </location>
</feature>
<name>A0ABM8IAH8_9BACE</name>
<feature type="domain" description="Cation efflux protein transmembrane" evidence="8">
    <location>
        <begin position="15"/>
        <end position="205"/>
    </location>
</feature>
<gene>
    <name evidence="10" type="ORF">BSYN_12970</name>
</gene>
<feature type="domain" description="Cation efflux protein cytoplasmic" evidence="9">
    <location>
        <begin position="209"/>
        <end position="288"/>
    </location>
</feature>
<evidence type="ECO:0000256" key="2">
    <source>
        <dbReference type="ARBA" id="ARBA00008114"/>
    </source>
</evidence>
<dbReference type="SUPFAM" id="SSF161111">
    <property type="entry name" value="Cation efflux protein transmembrane domain-like"/>
    <property type="match status" value="1"/>
</dbReference>
<dbReference type="Pfam" id="PF16916">
    <property type="entry name" value="ZT_dimer"/>
    <property type="match status" value="1"/>
</dbReference>
<evidence type="ECO:0000313" key="10">
    <source>
        <dbReference type="EMBL" id="BEG99032.1"/>
    </source>
</evidence>
<keyword evidence="11" id="KW-1185">Reference proteome</keyword>
<evidence type="ECO:0000313" key="11">
    <source>
        <dbReference type="Proteomes" id="UP001496674"/>
    </source>
</evidence>